<keyword evidence="1" id="KW-0134">Cell wall</keyword>
<evidence type="ECO:0000256" key="2">
    <source>
        <dbReference type="ARBA" id="ARBA00022525"/>
    </source>
</evidence>
<evidence type="ECO:0000256" key="5">
    <source>
        <dbReference type="SAM" id="MobiDB-lite"/>
    </source>
</evidence>
<organism evidence="9 10">
    <name type="scientific">Arthrobacter ginkgonis</name>
    <dbReference type="NCBI Taxonomy" id="1630594"/>
    <lineage>
        <taxon>Bacteria</taxon>
        <taxon>Bacillati</taxon>
        <taxon>Actinomycetota</taxon>
        <taxon>Actinomycetes</taxon>
        <taxon>Micrococcales</taxon>
        <taxon>Micrococcaceae</taxon>
        <taxon>Arthrobacter</taxon>
    </lineage>
</organism>
<evidence type="ECO:0000256" key="6">
    <source>
        <dbReference type="SAM" id="Phobius"/>
    </source>
</evidence>
<dbReference type="InterPro" id="IPR019931">
    <property type="entry name" value="LPXTG_anchor"/>
</dbReference>
<evidence type="ECO:0000313" key="9">
    <source>
        <dbReference type="EMBL" id="GAA3679702.1"/>
    </source>
</evidence>
<keyword evidence="6" id="KW-0812">Transmembrane</keyword>
<dbReference type="EMBL" id="BAABEO010000011">
    <property type="protein sequence ID" value="GAA3679702.1"/>
    <property type="molecule type" value="Genomic_DNA"/>
</dbReference>
<gene>
    <name evidence="9" type="ORF">GCM10023081_17370</name>
</gene>
<keyword evidence="6" id="KW-0472">Membrane</keyword>
<keyword evidence="6" id="KW-1133">Transmembrane helix</keyword>
<evidence type="ECO:0000256" key="4">
    <source>
        <dbReference type="ARBA" id="ARBA00023088"/>
    </source>
</evidence>
<comment type="caution">
    <text evidence="9">The sequence shown here is derived from an EMBL/GenBank/DDBJ whole genome shotgun (WGS) entry which is preliminary data.</text>
</comment>
<evidence type="ECO:0000256" key="1">
    <source>
        <dbReference type="ARBA" id="ARBA00022512"/>
    </source>
</evidence>
<feature type="domain" description="Gram-positive cocci surface proteins LPxTG" evidence="8">
    <location>
        <begin position="183"/>
        <end position="218"/>
    </location>
</feature>
<reference evidence="10" key="1">
    <citation type="journal article" date="2019" name="Int. J. Syst. Evol. Microbiol.">
        <title>The Global Catalogue of Microorganisms (GCM) 10K type strain sequencing project: providing services to taxonomists for standard genome sequencing and annotation.</title>
        <authorList>
            <consortium name="The Broad Institute Genomics Platform"/>
            <consortium name="The Broad Institute Genome Sequencing Center for Infectious Disease"/>
            <person name="Wu L."/>
            <person name="Ma J."/>
        </authorList>
    </citation>
    <scope>NUCLEOTIDE SEQUENCE [LARGE SCALE GENOMIC DNA]</scope>
    <source>
        <strain evidence="10">JCM 30742</strain>
    </source>
</reference>
<evidence type="ECO:0000256" key="7">
    <source>
        <dbReference type="SAM" id="SignalP"/>
    </source>
</evidence>
<protein>
    <recommendedName>
        <fullName evidence="8">Gram-positive cocci surface proteins LPxTG domain-containing protein</fullName>
    </recommendedName>
</protein>
<evidence type="ECO:0000313" key="10">
    <source>
        <dbReference type="Proteomes" id="UP001500752"/>
    </source>
</evidence>
<feature type="compositionally biased region" description="Acidic residues" evidence="5">
    <location>
        <begin position="114"/>
        <end position="158"/>
    </location>
</feature>
<dbReference type="NCBIfam" id="TIGR01167">
    <property type="entry name" value="LPXTG_anchor"/>
    <property type="match status" value="1"/>
</dbReference>
<dbReference type="PROSITE" id="PS50847">
    <property type="entry name" value="GRAM_POS_ANCHORING"/>
    <property type="match status" value="1"/>
</dbReference>
<feature type="transmembrane region" description="Helical" evidence="6">
    <location>
        <begin position="192"/>
        <end position="212"/>
    </location>
</feature>
<feature type="signal peptide" evidence="7">
    <location>
        <begin position="1"/>
        <end position="20"/>
    </location>
</feature>
<feature type="compositionally biased region" description="Gly residues" evidence="5">
    <location>
        <begin position="159"/>
        <end position="177"/>
    </location>
</feature>
<dbReference type="Proteomes" id="UP001500752">
    <property type="component" value="Unassembled WGS sequence"/>
</dbReference>
<proteinExistence type="predicted"/>
<keyword evidence="2" id="KW-0964">Secreted</keyword>
<feature type="chain" id="PRO_5045786013" description="Gram-positive cocci surface proteins LPxTG domain-containing protein" evidence="7">
    <location>
        <begin position="21"/>
        <end position="218"/>
    </location>
</feature>
<evidence type="ECO:0000259" key="8">
    <source>
        <dbReference type="PROSITE" id="PS50847"/>
    </source>
</evidence>
<name>A0ABP7C988_9MICC</name>
<accession>A0ABP7C988</accession>
<evidence type="ECO:0000256" key="3">
    <source>
        <dbReference type="ARBA" id="ARBA00022729"/>
    </source>
</evidence>
<keyword evidence="3 7" id="KW-0732">Signal</keyword>
<keyword evidence="4" id="KW-0572">Peptidoglycan-anchor</keyword>
<feature type="region of interest" description="Disordered" evidence="5">
    <location>
        <begin position="107"/>
        <end position="189"/>
    </location>
</feature>
<keyword evidence="10" id="KW-1185">Reference proteome</keyword>
<sequence>MAVVALAGSLTFLGAGAATAAPEYPGGDVTITVPSGSVNPGESVSVSGSGYDRFETVTIKVFRGDRLIDTFEVTADADGNFNYEVPLGYRSGTYTILAVGDQSGVSSSVQVSVADDDDDDDDSDDNGSDGDDNDDNGSDDNGSDDNGSDDDNDSDDEGNGAGNGNGTGTGTGVGTTAGGPASLANTGLDSGALMLGGAGVLLLGAGATAVVVSRRKNA</sequence>